<dbReference type="InterPro" id="IPR020275">
    <property type="entry name" value="DUF5592"/>
</dbReference>
<organism evidence="2 3">
    <name type="scientific">Bacillus gaemokensis</name>
    <dbReference type="NCBI Taxonomy" id="574375"/>
    <lineage>
        <taxon>Bacteria</taxon>
        <taxon>Bacillati</taxon>
        <taxon>Bacillota</taxon>
        <taxon>Bacilli</taxon>
        <taxon>Bacillales</taxon>
        <taxon>Bacillaceae</taxon>
        <taxon>Bacillus</taxon>
        <taxon>Bacillus cereus group</taxon>
    </lineage>
</organism>
<dbReference type="EMBL" id="JOTM01000042">
    <property type="protein sequence ID" value="KEK22045.1"/>
    <property type="molecule type" value="Genomic_DNA"/>
</dbReference>
<gene>
    <name evidence="2" type="ORF">BAGA_22370</name>
</gene>
<evidence type="ECO:0000256" key="1">
    <source>
        <dbReference type="SAM" id="Phobius"/>
    </source>
</evidence>
<dbReference type="Proteomes" id="UP000027778">
    <property type="component" value="Unassembled WGS sequence"/>
</dbReference>
<keyword evidence="1" id="KW-0812">Transmembrane</keyword>
<keyword evidence="1" id="KW-1133">Transmembrane helix</keyword>
<dbReference type="RefSeq" id="WP_033678215.1">
    <property type="nucleotide sequence ID" value="NZ_JOTM01000042.1"/>
</dbReference>
<accession>A0A073K658</accession>
<dbReference type="eggNOG" id="ENOG5033G0B">
    <property type="taxonomic scope" value="Bacteria"/>
</dbReference>
<dbReference type="AlphaFoldDB" id="A0A073K658"/>
<keyword evidence="1" id="KW-0472">Membrane</keyword>
<dbReference type="STRING" id="574375.AZF08_21910"/>
<name>A0A073K658_9BACI</name>
<feature type="transmembrane region" description="Helical" evidence="1">
    <location>
        <begin position="20"/>
        <end position="39"/>
    </location>
</feature>
<keyword evidence="3" id="KW-1185">Reference proteome</keyword>
<dbReference type="Pfam" id="PF17332">
    <property type="entry name" value="DUF5592"/>
    <property type="match status" value="1"/>
</dbReference>
<protein>
    <submittedName>
        <fullName evidence="2">Uncharacterized protein</fullName>
    </submittedName>
</protein>
<evidence type="ECO:0000313" key="2">
    <source>
        <dbReference type="EMBL" id="KEK22045.1"/>
    </source>
</evidence>
<dbReference type="OrthoDB" id="1937188at2"/>
<sequence>MRSYRIPKEISTELRINKVLYLIDFFLLIGLLVMTMILRNFVHDSVQLHFCIFMGIIAIIMIWRPGTNPQKRMYEVLIITLFRRKGTYCAIDNDQ</sequence>
<comment type="caution">
    <text evidence="2">The sequence shown here is derived from an EMBL/GenBank/DDBJ whole genome shotgun (WGS) entry which is preliminary data.</text>
</comment>
<feature type="transmembrane region" description="Helical" evidence="1">
    <location>
        <begin position="45"/>
        <end position="63"/>
    </location>
</feature>
<evidence type="ECO:0000313" key="3">
    <source>
        <dbReference type="Proteomes" id="UP000027778"/>
    </source>
</evidence>
<reference evidence="2 3" key="1">
    <citation type="submission" date="2014-06" db="EMBL/GenBank/DDBJ databases">
        <title>Draft genome sequence of Bacillus gaemokensis JCM 15801 (MCCC 1A00707).</title>
        <authorList>
            <person name="Lai Q."/>
            <person name="Liu Y."/>
            <person name="Shao Z."/>
        </authorList>
    </citation>
    <scope>NUCLEOTIDE SEQUENCE [LARGE SCALE GENOMIC DNA]</scope>
    <source>
        <strain evidence="2 3">JCM 15801</strain>
    </source>
</reference>
<proteinExistence type="predicted"/>